<evidence type="ECO:0000313" key="4">
    <source>
        <dbReference type="Proteomes" id="UP000002051"/>
    </source>
</evidence>
<protein>
    <submittedName>
        <fullName evidence="2 3">Uncharacterized protein</fullName>
    </submittedName>
</protein>
<dbReference type="EMBL" id="CM001220">
    <property type="protein sequence ID" value="KEH31722.1"/>
    <property type="molecule type" value="Genomic_DNA"/>
</dbReference>
<reference evidence="2 4" key="1">
    <citation type="journal article" date="2011" name="Nature">
        <title>The Medicago genome provides insight into the evolution of rhizobial symbioses.</title>
        <authorList>
            <person name="Young N.D."/>
            <person name="Debelle F."/>
            <person name="Oldroyd G.E."/>
            <person name="Geurts R."/>
            <person name="Cannon S.B."/>
            <person name="Udvardi M.K."/>
            <person name="Benedito V.A."/>
            <person name="Mayer K.F."/>
            <person name="Gouzy J."/>
            <person name="Schoof H."/>
            <person name="Van de Peer Y."/>
            <person name="Proost S."/>
            <person name="Cook D.R."/>
            <person name="Meyers B.C."/>
            <person name="Spannagl M."/>
            <person name="Cheung F."/>
            <person name="De Mita S."/>
            <person name="Krishnakumar V."/>
            <person name="Gundlach H."/>
            <person name="Zhou S."/>
            <person name="Mudge J."/>
            <person name="Bharti A.K."/>
            <person name="Murray J.D."/>
            <person name="Naoumkina M.A."/>
            <person name="Rosen B."/>
            <person name="Silverstein K.A."/>
            <person name="Tang H."/>
            <person name="Rombauts S."/>
            <person name="Zhao P.X."/>
            <person name="Zhou P."/>
            <person name="Barbe V."/>
            <person name="Bardou P."/>
            <person name="Bechner M."/>
            <person name="Bellec A."/>
            <person name="Berger A."/>
            <person name="Berges H."/>
            <person name="Bidwell S."/>
            <person name="Bisseling T."/>
            <person name="Choisne N."/>
            <person name="Couloux A."/>
            <person name="Denny R."/>
            <person name="Deshpande S."/>
            <person name="Dai X."/>
            <person name="Doyle J.J."/>
            <person name="Dudez A.M."/>
            <person name="Farmer A.D."/>
            <person name="Fouteau S."/>
            <person name="Franken C."/>
            <person name="Gibelin C."/>
            <person name="Gish J."/>
            <person name="Goldstein S."/>
            <person name="Gonzalez A.J."/>
            <person name="Green P.J."/>
            <person name="Hallab A."/>
            <person name="Hartog M."/>
            <person name="Hua A."/>
            <person name="Humphray S.J."/>
            <person name="Jeong D.H."/>
            <person name="Jing Y."/>
            <person name="Jocker A."/>
            <person name="Kenton S.M."/>
            <person name="Kim D.J."/>
            <person name="Klee K."/>
            <person name="Lai H."/>
            <person name="Lang C."/>
            <person name="Lin S."/>
            <person name="Macmil S.L."/>
            <person name="Magdelenat G."/>
            <person name="Matthews L."/>
            <person name="McCorrison J."/>
            <person name="Monaghan E.L."/>
            <person name="Mun J.H."/>
            <person name="Najar F.Z."/>
            <person name="Nicholson C."/>
            <person name="Noirot C."/>
            <person name="O'Bleness M."/>
            <person name="Paule C.R."/>
            <person name="Poulain J."/>
            <person name="Prion F."/>
            <person name="Qin B."/>
            <person name="Qu C."/>
            <person name="Retzel E.F."/>
            <person name="Riddle C."/>
            <person name="Sallet E."/>
            <person name="Samain S."/>
            <person name="Samson N."/>
            <person name="Sanders I."/>
            <person name="Saurat O."/>
            <person name="Scarpelli C."/>
            <person name="Schiex T."/>
            <person name="Segurens B."/>
            <person name="Severin A.J."/>
            <person name="Sherrier D.J."/>
            <person name="Shi R."/>
            <person name="Sims S."/>
            <person name="Singer S.R."/>
            <person name="Sinharoy S."/>
            <person name="Sterck L."/>
            <person name="Viollet A."/>
            <person name="Wang B.B."/>
            <person name="Wang K."/>
            <person name="Wang M."/>
            <person name="Wang X."/>
            <person name="Warfsmann J."/>
            <person name="Weissenbach J."/>
            <person name="White D.D."/>
            <person name="White J.D."/>
            <person name="Wiley G.B."/>
            <person name="Wincker P."/>
            <person name="Xing Y."/>
            <person name="Yang L."/>
            <person name="Yao Z."/>
            <person name="Ying F."/>
            <person name="Zhai J."/>
            <person name="Zhou L."/>
            <person name="Zuber A."/>
            <person name="Denarie J."/>
            <person name="Dixon R.A."/>
            <person name="May G.D."/>
            <person name="Schwartz D.C."/>
            <person name="Rogers J."/>
            <person name="Quetier F."/>
            <person name="Town C.D."/>
            <person name="Roe B.A."/>
        </authorList>
    </citation>
    <scope>NUCLEOTIDE SEQUENCE [LARGE SCALE GENOMIC DNA]</scope>
    <source>
        <strain evidence="2">A17</strain>
        <strain evidence="3 4">cv. Jemalong A17</strain>
    </source>
</reference>
<feature type="region of interest" description="Disordered" evidence="1">
    <location>
        <begin position="22"/>
        <end position="49"/>
    </location>
</feature>
<feature type="compositionally biased region" description="Basic residues" evidence="1">
    <location>
        <begin position="30"/>
        <end position="49"/>
    </location>
</feature>
<evidence type="ECO:0000256" key="1">
    <source>
        <dbReference type="SAM" id="MobiDB-lite"/>
    </source>
</evidence>
<accession>A0A072UPU1</accession>
<gene>
    <name evidence="2" type="ordered locus">MTR_4g103565</name>
</gene>
<dbReference type="EnsemblPlants" id="KEH31722">
    <property type="protein sequence ID" value="KEH31722"/>
    <property type="gene ID" value="MTR_4g103565"/>
</dbReference>
<organism evidence="2 4">
    <name type="scientific">Medicago truncatula</name>
    <name type="common">Barrel medic</name>
    <name type="synonym">Medicago tribuloides</name>
    <dbReference type="NCBI Taxonomy" id="3880"/>
    <lineage>
        <taxon>Eukaryota</taxon>
        <taxon>Viridiplantae</taxon>
        <taxon>Streptophyta</taxon>
        <taxon>Embryophyta</taxon>
        <taxon>Tracheophyta</taxon>
        <taxon>Spermatophyta</taxon>
        <taxon>Magnoliopsida</taxon>
        <taxon>eudicotyledons</taxon>
        <taxon>Gunneridae</taxon>
        <taxon>Pentapetalae</taxon>
        <taxon>rosids</taxon>
        <taxon>fabids</taxon>
        <taxon>Fabales</taxon>
        <taxon>Fabaceae</taxon>
        <taxon>Papilionoideae</taxon>
        <taxon>50 kb inversion clade</taxon>
        <taxon>NPAAA clade</taxon>
        <taxon>Hologalegina</taxon>
        <taxon>IRL clade</taxon>
        <taxon>Trifolieae</taxon>
        <taxon>Medicago</taxon>
    </lineage>
</organism>
<dbReference type="Proteomes" id="UP000002051">
    <property type="component" value="Chromosome 4"/>
</dbReference>
<proteinExistence type="predicted"/>
<reference evidence="2 4" key="2">
    <citation type="journal article" date="2014" name="BMC Genomics">
        <title>An improved genome release (version Mt4.0) for the model legume Medicago truncatula.</title>
        <authorList>
            <person name="Tang H."/>
            <person name="Krishnakumar V."/>
            <person name="Bidwell S."/>
            <person name="Rosen B."/>
            <person name="Chan A."/>
            <person name="Zhou S."/>
            <person name="Gentzbittel L."/>
            <person name="Childs K.L."/>
            <person name="Yandell M."/>
            <person name="Gundlach H."/>
            <person name="Mayer K.F."/>
            <person name="Schwartz D.C."/>
            <person name="Town C.D."/>
        </authorList>
    </citation>
    <scope>GENOME REANNOTATION</scope>
    <source>
        <strain evidence="2">A17</strain>
        <strain evidence="3 4">cv. Jemalong A17</strain>
    </source>
</reference>
<sequence>MESITLKRTHEEKNEIWREEVYGGSERGGRRNTKYGGRKSPFPRRRKKRVDGKVVPFMKLVGPMESPRREDKENGLTFSERCTWWTVRRREGAATVVVLREKKKELMCEKKKKAVI</sequence>
<keyword evidence="4" id="KW-1185">Reference proteome</keyword>
<name>A0A072UPU1_MEDTR</name>
<dbReference type="HOGENOM" id="CLU_2100503_0_0_1"/>
<evidence type="ECO:0000313" key="2">
    <source>
        <dbReference type="EMBL" id="KEH31722.1"/>
    </source>
</evidence>
<dbReference type="AlphaFoldDB" id="A0A072UPU1"/>
<evidence type="ECO:0000313" key="3">
    <source>
        <dbReference type="EnsemblPlants" id="KEH31722"/>
    </source>
</evidence>
<reference evidence="3" key="3">
    <citation type="submission" date="2015-04" db="UniProtKB">
        <authorList>
            <consortium name="EnsemblPlants"/>
        </authorList>
    </citation>
    <scope>IDENTIFICATION</scope>
    <source>
        <strain evidence="3">cv. Jemalong A17</strain>
    </source>
</reference>